<gene>
    <name evidence="3" type="ORF">IKE_05734</name>
</gene>
<dbReference type="InterPro" id="IPR013783">
    <property type="entry name" value="Ig-like_fold"/>
</dbReference>
<dbReference type="EMBL" id="AHFL01000055">
    <property type="protein sequence ID" value="EOO62149.1"/>
    <property type="molecule type" value="Genomic_DNA"/>
</dbReference>
<proteinExistence type="predicted"/>
<feature type="non-terminal residue" evidence="3">
    <location>
        <position position="268"/>
    </location>
</feature>
<evidence type="ECO:0000256" key="1">
    <source>
        <dbReference type="SAM" id="Phobius"/>
    </source>
</evidence>
<accession>A0A9W5V631</accession>
<organism evidence="3 4">
    <name type="scientific">Bacillus cereus VD196</name>
    <dbReference type="NCBI Taxonomy" id="1053243"/>
    <lineage>
        <taxon>Bacteria</taxon>
        <taxon>Bacillati</taxon>
        <taxon>Bacillota</taxon>
        <taxon>Bacilli</taxon>
        <taxon>Bacillales</taxon>
        <taxon>Bacillaceae</taxon>
        <taxon>Bacillus</taxon>
        <taxon>Bacillus cereus group</taxon>
    </lineage>
</organism>
<evidence type="ECO:0000313" key="4">
    <source>
        <dbReference type="Proteomes" id="UP000014023"/>
    </source>
</evidence>
<evidence type="ECO:0000259" key="2">
    <source>
        <dbReference type="Pfam" id="PF16403"/>
    </source>
</evidence>
<keyword evidence="1" id="KW-1133">Transmembrane helix</keyword>
<reference evidence="3 4" key="1">
    <citation type="submission" date="2012-12" db="EMBL/GenBank/DDBJ databases">
        <title>The Genome Sequence of Bacillus cereus VD196.</title>
        <authorList>
            <consortium name="The Broad Institute Genome Sequencing Platform"/>
            <consortium name="The Broad Institute Genome Sequencing Center for Infectious Disease"/>
            <person name="Feldgarden M."/>
            <person name="Van der Auwera G.A."/>
            <person name="Mahillon J."/>
            <person name="Duprez V."/>
            <person name="Timmery S."/>
            <person name="Mattelet C."/>
            <person name="Dierick K."/>
            <person name="Sun M."/>
            <person name="Yu Z."/>
            <person name="Zhu L."/>
            <person name="Hu X."/>
            <person name="Shank E.B."/>
            <person name="Swiecicka I."/>
            <person name="Hansen B.M."/>
            <person name="Andrup L."/>
            <person name="Walker B."/>
            <person name="Young S.K."/>
            <person name="Zeng Q."/>
            <person name="Gargeya S."/>
            <person name="Fitzgerald M."/>
            <person name="Haas B."/>
            <person name="Abouelleil A."/>
            <person name="Alvarado L."/>
            <person name="Arachchi H.M."/>
            <person name="Berlin A.M."/>
            <person name="Chapman S.B."/>
            <person name="Dewar J."/>
            <person name="Goldberg J."/>
            <person name="Griggs A."/>
            <person name="Gujja S."/>
            <person name="Hansen M."/>
            <person name="Howarth C."/>
            <person name="Imamovic A."/>
            <person name="Larimer J."/>
            <person name="McCowan C."/>
            <person name="Murphy C."/>
            <person name="Neiman D."/>
            <person name="Pearson M."/>
            <person name="Priest M."/>
            <person name="Roberts A."/>
            <person name="Saif S."/>
            <person name="Shea T."/>
            <person name="Sisk P."/>
            <person name="Sykes S."/>
            <person name="Wortman J."/>
            <person name="Nusbaum C."/>
            <person name="Birren B."/>
        </authorList>
    </citation>
    <scope>NUCLEOTIDE SEQUENCE [LARGE SCALE GENOMIC DNA]</scope>
    <source>
        <strain evidence="3 4">VD196</strain>
    </source>
</reference>
<dbReference type="Pfam" id="PF16403">
    <property type="entry name" value="Bact_surface_Ig-like"/>
    <property type="match status" value="1"/>
</dbReference>
<feature type="domain" description="Pesticidal crystal protein Cry22Aa Ig-like" evidence="2">
    <location>
        <begin position="224"/>
        <end position="268"/>
    </location>
</feature>
<dbReference type="Gene3D" id="2.60.40.10">
    <property type="entry name" value="Immunoglobulins"/>
    <property type="match status" value="1"/>
</dbReference>
<sequence length="268" mass="29962">MRKQKKRMDQLKPINVVATAAIVATTLFTPIVDVLPGKYNIVHAAETQNPAKHSVINASNKWEGLYSTHFGISTRDYGNYLNYRGHNGELGIGAVLLRGHAQTEVEAKVRTDADQVHQFDQFGYNFSDRQWYFASQPFTPLTDAIPDPGEWAVWKLIYDKIAQKKTLYLNGKKIGEGDTPEGIFDHFFKARNVDVNNQPVSIDVEYVNVSYTAISNEKPVDPLSGMSATDKEDGDLIGKLKVTENTVDSKKPGSYKVKYEVTDKDGNT</sequence>
<keyword evidence="1" id="KW-0472">Membrane</keyword>
<evidence type="ECO:0000313" key="3">
    <source>
        <dbReference type="EMBL" id="EOO62149.1"/>
    </source>
</evidence>
<dbReference type="RefSeq" id="WP_016126000.1">
    <property type="nucleotide sequence ID" value="NZ_KB976269.1"/>
</dbReference>
<name>A0A9W5V631_BACCE</name>
<keyword evidence="1" id="KW-0812">Transmembrane</keyword>
<dbReference type="AlphaFoldDB" id="A0A9W5V631"/>
<comment type="caution">
    <text evidence="3">The sequence shown here is derived from an EMBL/GenBank/DDBJ whole genome shotgun (WGS) entry which is preliminary data.</text>
</comment>
<dbReference type="InterPro" id="IPR032179">
    <property type="entry name" value="Cry22Aa_Ig-like"/>
</dbReference>
<feature type="transmembrane region" description="Helical" evidence="1">
    <location>
        <begin position="12"/>
        <end position="32"/>
    </location>
</feature>
<protein>
    <recommendedName>
        <fullName evidence="2">Pesticidal crystal protein Cry22Aa Ig-like domain-containing protein</fullName>
    </recommendedName>
</protein>
<dbReference type="Proteomes" id="UP000014023">
    <property type="component" value="Unassembled WGS sequence"/>
</dbReference>